<dbReference type="Gene3D" id="1.10.287.990">
    <property type="entry name" value="Fe,Mn superoxide dismutase (SOD) domain"/>
    <property type="match status" value="1"/>
</dbReference>
<dbReference type="SUPFAM" id="SSF54719">
    <property type="entry name" value="Fe,Mn superoxide dismutase (SOD), C-terminal domain"/>
    <property type="match status" value="1"/>
</dbReference>
<comment type="cofactor">
    <cofactor evidence="1">
        <name>Mn(2+)</name>
        <dbReference type="ChEBI" id="CHEBI:29035"/>
    </cofactor>
</comment>
<dbReference type="Proteomes" id="UP000007796">
    <property type="component" value="Unassembled WGS sequence"/>
</dbReference>
<keyword evidence="7" id="KW-0809">Transit peptide</keyword>
<dbReference type="FunFam" id="1.10.287.990:FF:000001">
    <property type="entry name" value="Superoxide dismutase"/>
    <property type="match status" value="1"/>
</dbReference>
<dbReference type="RefSeq" id="XP_014169208.1">
    <property type="nucleotide sequence ID" value="XM_014313733.1"/>
</dbReference>
<dbReference type="GeneID" id="25973952"/>
<keyword evidence="6 12" id="KW-0479">Metal-binding</keyword>
<comment type="subcellular location">
    <subcellularLocation>
        <location evidence="3">Mitochondrion matrix</location>
    </subcellularLocation>
</comment>
<evidence type="ECO:0000313" key="15">
    <source>
        <dbReference type="EMBL" id="EFW99793.1"/>
    </source>
</evidence>
<dbReference type="EC" id="1.15.1.1" evidence="12"/>
<dbReference type="GO" id="GO:0005759">
    <property type="term" value="C:mitochondrial matrix"/>
    <property type="evidence" value="ECO:0007669"/>
    <property type="project" value="UniProtKB-SubCell"/>
</dbReference>
<keyword evidence="8 12" id="KW-0560">Oxidoreductase</keyword>
<dbReference type="EMBL" id="GL629807">
    <property type="protein sequence ID" value="EFW99793.1"/>
    <property type="molecule type" value="Genomic_DNA"/>
</dbReference>
<name>F0XQZ7_GROCL</name>
<dbReference type="Pfam" id="PF02777">
    <property type="entry name" value="Sod_Fe_C"/>
    <property type="match status" value="1"/>
</dbReference>
<feature type="domain" description="Manganese/iron superoxide dismutase C-terminal" evidence="14">
    <location>
        <begin position="76"/>
        <end position="133"/>
    </location>
</feature>
<dbReference type="InterPro" id="IPR050265">
    <property type="entry name" value="Fe/Mn_Superoxide_Dismutase"/>
</dbReference>
<dbReference type="Pfam" id="PF00081">
    <property type="entry name" value="Sod_Fe_N"/>
    <property type="match status" value="1"/>
</dbReference>
<accession>F0XQZ7</accession>
<dbReference type="AlphaFoldDB" id="F0XQZ7"/>
<evidence type="ECO:0000259" key="13">
    <source>
        <dbReference type="Pfam" id="PF00081"/>
    </source>
</evidence>
<dbReference type="InParanoid" id="F0XQZ7"/>
<dbReference type="PANTHER" id="PTHR11404:SF29">
    <property type="entry name" value="SUPEROXIDE DISMUTASE"/>
    <property type="match status" value="1"/>
</dbReference>
<dbReference type="InterPro" id="IPR001189">
    <property type="entry name" value="Mn/Fe_SOD"/>
</dbReference>
<evidence type="ECO:0000256" key="8">
    <source>
        <dbReference type="ARBA" id="ARBA00023002"/>
    </source>
</evidence>
<evidence type="ECO:0000259" key="14">
    <source>
        <dbReference type="Pfam" id="PF02777"/>
    </source>
</evidence>
<dbReference type="PRINTS" id="PR01703">
    <property type="entry name" value="MNSODISMTASE"/>
</dbReference>
<dbReference type="Gene3D" id="3.55.40.20">
    <property type="entry name" value="Iron/manganese superoxide dismutase, C-terminal domain"/>
    <property type="match status" value="1"/>
</dbReference>
<evidence type="ECO:0000256" key="9">
    <source>
        <dbReference type="ARBA" id="ARBA00023128"/>
    </source>
</evidence>
<sequence length="156" mass="16640">MTLHHDRHHQAYITNLNAVLADYYVAASQGHIADQTALQASIHFNGGGHINHALFWPTLAPASSADACEPEAKAPRLLAALGVEYGSLDNFSTTFSSTLLSVQGSGWGWLVRSGCGVDGRLLITTTKDQDPVVRSIAIGGQASLQNPQTRKALCPY</sequence>
<dbReference type="GO" id="GO:0004784">
    <property type="term" value="F:superoxide dismutase activity"/>
    <property type="evidence" value="ECO:0007669"/>
    <property type="project" value="UniProtKB-EC"/>
</dbReference>
<comment type="function">
    <text evidence="2">Destroys superoxide anion radicals which are normally produced within the cells and which are toxic to biological systems.</text>
</comment>
<keyword evidence="16" id="KW-1185">Reference proteome</keyword>
<reference evidence="15 16" key="1">
    <citation type="journal article" date="2011" name="Proc. Natl. Acad. Sci. U.S.A.">
        <title>Genome and transcriptome analyses of the mountain pine beetle-fungal symbiont Grosmannia clavigera, a lodgepole pine pathogen.</title>
        <authorList>
            <person name="DiGuistini S."/>
            <person name="Wang Y."/>
            <person name="Liao N.Y."/>
            <person name="Taylor G."/>
            <person name="Tanguay P."/>
            <person name="Feau N."/>
            <person name="Henrissat B."/>
            <person name="Chan S.K."/>
            <person name="Hesse-Orce U."/>
            <person name="Alamouti S.M."/>
            <person name="Tsui C.K.M."/>
            <person name="Docking R.T."/>
            <person name="Levasseur A."/>
            <person name="Haridas S."/>
            <person name="Robertson G."/>
            <person name="Birol I."/>
            <person name="Holt R.A."/>
            <person name="Marra M.A."/>
            <person name="Hamelin R.C."/>
            <person name="Hirst M."/>
            <person name="Jones S.J.M."/>
            <person name="Bohlmann J."/>
            <person name="Breuil C."/>
        </authorList>
    </citation>
    <scope>NUCLEOTIDE SEQUENCE [LARGE SCALE GENOMIC DNA]</scope>
    <source>
        <strain evidence="16">kw1407 / UAMH 11150</strain>
    </source>
</reference>
<dbReference type="OrthoDB" id="239262at2759"/>
<dbReference type="HOGENOM" id="CLU_031625_2_0_1"/>
<keyword evidence="9" id="KW-0496">Mitochondrion</keyword>
<dbReference type="SUPFAM" id="SSF46609">
    <property type="entry name" value="Fe,Mn superoxide dismutase (SOD), N-terminal domain"/>
    <property type="match status" value="1"/>
</dbReference>
<feature type="domain" description="Manganese/iron superoxide dismutase N-terminal" evidence="13">
    <location>
        <begin position="1"/>
        <end position="59"/>
    </location>
</feature>
<dbReference type="GO" id="GO:0030145">
    <property type="term" value="F:manganese ion binding"/>
    <property type="evidence" value="ECO:0007669"/>
    <property type="project" value="TreeGrafter"/>
</dbReference>
<dbReference type="InterPro" id="IPR036324">
    <property type="entry name" value="Mn/Fe_SOD_N_sf"/>
</dbReference>
<keyword evidence="10" id="KW-0464">Manganese</keyword>
<dbReference type="eggNOG" id="KOG0876">
    <property type="taxonomic scope" value="Eukaryota"/>
</dbReference>
<proteinExistence type="inferred from homology"/>
<comment type="subunit">
    <text evidence="5">Homotetramer.</text>
</comment>
<dbReference type="PANTHER" id="PTHR11404">
    <property type="entry name" value="SUPEROXIDE DISMUTASE 2"/>
    <property type="match status" value="1"/>
</dbReference>
<comment type="function">
    <text evidence="12">Destroys radicals which are normally produced within the cells and which are toxic to biological systems.</text>
</comment>
<evidence type="ECO:0000256" key="2">
    <source>
        <dbReference type="ARBA" id="ARBA00002170"/>
    </source>
</evidence>
<organism evidence="16">
    <name type="scientific">Grosmannia clavigera (strain kw1407 / UAMH 11150)</name>
    <name type="common">Blue stain fungus</name>
    <name type="synonym">Graphiocladiella clavigera</name>
    <dbReference type="NCBI Taxonomy" id="655863"/>
    <lineage>
        <taxon>Eukaryota</taxon>
        <taxon>Fungi</taxon>
        <taxon>Dikarya</taxon>
        <taxon>Ascomycota</taxon>
        <taxon>Pezizomycotina</taxon>
        <taxon>Sordariomycetes</taxon>
        <taxon>Sordariomycetidae</taxon>
        <taxon>Ophiostomatales</taxon>
        <taxon>Ophiostomataceae</taxon>
        <taxon>Leptographium</taxon>
    </lineage>
</organism>
<evidence type="ECO:0000256" key="7">
    <source>
        <dbReference type="ARBA" id="ARBA00022946"/>
    </source>
</evidence>
<evidence type="ECO:0000256" key="1">
    <source>
        <dbReference type="ARBA" id="ARBA00001936"/>
    </source>
</evidence>
<comment type="catalytic activity">
    <reaction evidence="11 12">
        <text>2 superoxide + 2 H(+) = H2O2 + O2</text>
        <dbReference type="Rhea" id="RHEA:20696"/>
        <dbReference type="ChEBI" id="CHEBI:15378"/>
        <dbReference type="ChEBI" id="CHEBI:15379"/>
        <dbReference type="ChEBI" id="CHEBI:16240"/>
        <dbReference type="ChEBI" id="CHEBI:18421"/>
        <dbReference type="EC" id="1.15.1.1"/>
    </reaction>
</comment>
<dbReference type="InterPro" id="IPR036314">
    <property type="entry name" value="SOD_C_sf"/>
</dbReference>
<dbReference type="STRING" id="655863.F0XQZ7"/>
<comment type="similarity">
    <text evidence="4 12">Belongs to the iron/manganese superoxide dismutase family.</text>
</comment>
<evidence type="ECO:0000256" key="3">
    <source>
        <dbReference type="ARBA" id="ARBA00004305"/>
    </source>
</evidence>
<evidence type="ECO:0000256" key="5">
    <source>
        <dbReference type="ARBA" id="ARBA00011881"/>
    </source>
</evidence>
<evidence type="ECO:0000256" key="11">
    <source>
        <dbReference type="ARBA" id="ARBA00049204"/>
    </source>
</evidence>
<dbReference type="InterPro" id="IPR019832">
    <property type="entry name" value="Mn/Fe_SOD_C"/>
</dbReference>
<evidence type="ECO:0000256" key="12">
    <source>
        <dbReference type="RuleBase" id="RU000414"/>
    </source>
</evidence>
<evidence type="ECO:0000256" key="6">
    <source>
        <dbReference type="ARBA" id="ARBA00022723"/>
    </source>
</evidence>
<gene>
    <name evidence="15" type="ORF">CMQ_111</name>
</gene>
<evidence type="ECO:0000256" key="4">
    <source>
        <dbReference type="ARBA" id="ARBA00008714"/>
    </source>
</evidence>
<evidence type="ECO:0000256" key="10">
    <source>
        <dbReference type="ARBA" id="ARBA00023211"/>
    </source>
</evidence>
<evidence type="ECO:0000313" key="16">
    <source>
        <dbReference type="Proteomes" id="UP000007796"/>
    </source>
</evidence>
<dbReference type="InterPro" id="IPR019831">
    <property type="entry name" value="Mn/Fe_SOD_N"/>
</dbReference>
<protein>
    <recommendedName>
        <fullName evidence="12">Superoxide dismutase</fullName>
        <ecNumber evidence="12">1.15.1.1</ecNumber>
    </recommendedName>
</protein>